<comment type="caution">
    <text evidence="1">The sequence shown here is derived from an EMBL/GenBank/DDBJ whole genome shotgun (WGS) entry which is preliminary data.</text>
</comment>
<sequence length="298" mass="32942">MTVYSWSIDDAGSGGSAMVESLTRSTEFFSSRGLGSTWFTVPKGGGKPMTAEWKEALIAARDLGHDIQLHGLTHADCYEFGPPAWPATSILPTLQTDFDERREELMPRYTVENLRDRIEEGLEIFAMELGVEPNVFRAPCGAISKPMFSALREVGIGYHTCMYISGSGYAHLPHNGGDLSQDWVDNIPYHPFKWYDDVIEVPILNEYTWRGSGQRSDEFIELARQDLDRISEHSPIVIMLMHTHGIADDYEHTFRMIDAVSEHVGKKPGASFATMGELAASGALADAATVEGPDILAV</sequence>
<dbReference type="InterPro" id="IPR018763">
    <property type="entry name" value="DUF2334"/>
</dbReference>
<reference evidence="1" key="1">
    <citation type="submission" date="2019-09" db="EMBL/GenBank/DDBJ databases">
        <title>Characterisation of the sponge microbiome using genome-centric metagenomics.</title>
        <authorList>
            <person name="Engelberts J.P."/>
            <person name="Robbins S.J."/>
            <person name="De Goeij J.M."/>
            <person name="Aranda M."/>
            <person name="Bell S.C."/>
            <person name="Webster N.S."/>
        </authorList>
    </citation>
    <scope>NUCLEOTIDE SEQUENCE</scope>
    <source>
        <strain evidence="1">SB0664_bin_27</strain>
    </source>
</reference>
<dbReference type="EMBL" id="VXRG01000028">
    <property type="protein sequence ID" value="MXY92368.1"/>
    <property type="molecule type" value="Genomic_DNA"/>
</dbReference>
<organism evidence="1">
    <name type="scientific">Caldilineaceae bacterium SB0664_bin_27</name>
    <dbReference type="NCBI Taxonomy" id="2605260"/>
    <lineage>
        <taxon>Bacteria</taxon>
        <taxon>Bacillati</taxon>
        <taxon>Chloroflexota</taxon>
        <taxon>Caldilineae</taxon>
        <taxon>Caldilineales</taxon>
        <taxon>Caldilineaceae</taxon>
    </lineage>
</organism>
<dbReference type="InterPro" id="IPR011330">
    <property type="entry name" value="Glyco_hydro/deAcase_b/a-brl"/>
</dbReference>
<proteinExistence type="predicted"/>
<dbReference type="SUPFAM" id="SSF88713">
    <property type="entry name" value="Glycoside hydrolase/deacetylase"/>
    <property type="match status" value="1"/>
</dbReference>
<evidence type="ECO:0000313" key="1">
    <source>
        <dbReference type="EMBL" id="MXY92368.1"/>
    </source>
</evidence>
<dbReference type="AlphaFoldDB" id="A0A6B0YSC6"/>
<dbReference type="Gene3D" id="3.20.20.370">
    <property type="entry name" value="Glycoside hydrolase/deacetylase"/>
    <property type="match status" value="1"/>
</dbReference>
<gene>
    <name evidence="1" type="ORF">F4Y42_02860</name>
</gene>
<dbReference type="Pfam" id="PF10096">
    <property type="entry name" value="DUF2334"/>
    <property type="match status" value="1"/>
</dbReference>
<name>A0A6B0YSC6_9CHLR</name>
<accession>A0A6B0YSC6</accession>
<dbReference type="GO" id="GO:0005975">
    <property type="term" value="P:carbohydrate metabolic process"/>
    <property type="evidence" value="ECO:0007669"/>
    <property type="project" value="InterPro"/>
</dbReference>
<protein>
    <submittedName>
        <fullName evidence="1">Polysaccharide deacetylase family protein</fullName>
    </submittedName>
</protein>